<organism evidence="2 3">
    <name type="scientific">Oculimacula yallundae</name>
    <dbReference type="NCBI Taxonomy" id="86028"/>
    <lineage>
        <taxon>Eukaryota</taxon>
        <taxon>Fungi</taxon>
        <taxon>Dikarya</taxon>
        <taxon>Ascomycota</taxon>
        <taxon>Pezizomycotina</taxon>
        <taxon>Leotiomycetes</taxon>
        <taxon>Helotiales</taxon>
        <taxon>Ploettnerulaceae</taxon>
        <taxon>Oculimacula</taxon>
    </lineage>
</organism>
<protein>
    <submittedName>
        <fullName evidence="2">Uncharacterized protein</fullName>
    </submittedName>
</protein>
<keyword evidence="1" id="KW-0472">Membrane</keyword>
<reference evidence="2 3" key="1">
    <citation type="journal article" date="2024" name="Commun. Biol.">
        <title>Comparative genomic analysis of thermophilic fungi reveals convergent evolutionary adaptations and gene losses.</title>
        <authorList>
            <person name="Steindorff A.S."/>
            <person name="Aguilar-Pontes M.V."/>
            <person name="Robinson A.J."/>
            <person name="Andreopoulos B."/>
            <person name="LaButti K."/>
            <person name="Kuo A."/>
            <person name="Mondo S."/>
            <person name="Riley R."/>
            <person name="Otillar R."/>
            <person name="Haridas S."/>
            <person name="Lipzen A."/>
            <person name="Grimwood J."/>
            <person name="Schmutz J."/>
            <person name="Clum A."/>
            <person name="Reid I.D."/>
            <person name="Moisan M.C."/>
            <person name="Butler G."/>
            <person name="Nguyen T.T.M."/>
            <person name="Dewar K."/>
            <person name="Conant G."/>
            <person name="Drula E."/>
            <person name="Henrissat B."/>
            <person name="Hansel C."/>
            <person name="Singer S."/>
            <person name="Hutchinson M.I."/>
            <person name="de Vries R.P."/>
            <person name="Natvig D.O."/>
            <person name="Powell A.J."/>
            <person name="Tsang A."/>
            <person name="Grigoriev I.V."/>
        </authorList>
    </citation>
    <scope>NUCLEOTIDE SEQUENCE [LARGE SCALE GENOMIC DNA]</scope>
    <source>
        <strain evidence="2 3">CBS 494.80</strain>
    </source>
</reference>
<accession>A0ABR4CDE4</accession>
<dbReference type="EMBL" id="JAZHXI010000010">
    <property type="protein sequence ID" value="KAL2067219.1"/>
    <property type="molecule type" value="Genomic_DNA"/>
</dbReference>
<name>A0ABR4CDE4_9HELO</name>
<evidence type="ECO:0000313" key="3">
    <source>
        <dbReference type="Proteomes" id="UP001595075"/>
    </source>
</evidence>
<sequence>MSATTVRHSPFSIFRTRYTKRSPECLALIYITNIIYFTYLHTHASLLISPDPMQEKERKHNYCTVLNMLRNDRKEYSFDAVRGATL</sequence>
<keyword evidence="1" id="KW-1133">Transmembrane helix</keyword>
<evidence type="ECO:0000313" key="2">
    <source>
        <dbReference type="EMBL" id="KAL2067219.1"/>
    </source>
</evidence>
<proteinExistence type="predicted"/>
<keyword evidence="3" id="KW-1185">Reference proteome</keyword>
<keyword evidence="1" id="KW-0812">Transmembrane</keyword>
<feature type="transmembrane region" description="Helical" evidence="1">
    <location>
        <begin position="27"/>
        <end position="49"/>
    </location>
</feature>
<dbReference type="Proteomes" id="UP001595075">
    <property type="component" value="Unassembled WGS sequence"/>
</dbReference>
<evidence type="ECO:0000256" key="1">
    <source>
        <dbReference type="SAM" id="Phobius"/>
    </source>
</evidence>
<gene>
    <name evidence="2" type="ORF">VTL71DRAFT_1643</name>
</gene>
<comment type="caution">
    <text evidence="2">The sequence shown here is derived from an EMBL/GenBank/DDBJ whole genome shotgun (WGS) entry which is preliminary data.</text>
</comment>